<dbReference type="InterPro" id="IPR040234">
    <property type="entry name" value="QC/QCL"/>
</dbReference>
<keyword evidence="3" id="KW-0732">Signal</keyword>
<dbReference type="EMBL" id="AP028055">
    <property type="protein sequence ID" value="BEG99921.1"/>
    <property type="molecule type" value="Genomic_DNA"/>
</dbReference>
<dbReference type="CDD" id="cd08656">
    <property type="entry name" value="M28_like"/>
    <property type="match status" value="1"/>
</dbReference>
<accession>A0ABM8IE41</accession>
<gene>
    <name evidence="5" type="ORF">BSYN_21860</name>
</gene>
<evidence type="ECO:0000313" key="5">
    <source>
        <dbReference type="EMBL" id="BEG99921.1"/>
    </source>
</evidence>
<dbReference type="Gene3D" id="3.40.630.10">
    <property type="entry name" value="Zn peptidases"/>
    <property type="match status" value="1"/>
</dbReference>
<protein>
    <submittedName>
        <fullName evidence="5">Glutamine cyclotransferase</fullName>
    </submittedName>
</protein>
<sequence>MKKNYFLLILATLLFACASCGTNNKSSNQKEEIVKAPDFDADSAYNYVKAQVDFGPRVPNTKEHKNCGEYLAGKLTSFGAKVTNQYADLIAYDGTLLKGRNIIGSYNPETKKRVLLFAHWDTRPWADNDKDESKHHTPILGANDAASGVGVLLEIARQINKKAPSIGVDIIFFDAEDYGTPEFYNGEHKEESWCLGTQYWANNPHVEGYNARFGILLDMVGGKGATFYKEGYSKQFAEPIVKKVWSKASSLGYNSYFINEDGGLVTDDHLFVNRIARIPCIDIIPTDMSSQEGGFGAFWHTTDDNMNIIDRSTLKAVGQTVLEVLYNEK</sequence>
<evidence type="ECO:0000256" key="3">
    <source>
        <dbReference type="SAM" id="SignalP"/>
    </source>
</evidence>
<dbReference type="PROSITE" id="PS51257">
    <property type="entry name" value="PROKAR_LIPOPROTEIN"/>
    <property type="match status" value="1"/>
</dbReference>
<feature type="domain" description="Peptidase M28" evidence="4">
    <location>
        <begin position="101"/>
        <end position="324"/>
    </location>
</feature>
<evidence type="ECO:0000313" key="6">
    <source>
        <dbReference type="Proteomes" id="UP001496674"/>
    </source>
</evidence>
<feature type="signal peptide" evidence="3">
    <location>
        <begin position="1"/>
        <end position="18"/>
    </location>
</feature>
<dbReference type="RefSeq" id="WP_353330831.1">
    <property type="nucleotide sequence ID" value="NZ_AP028055.1"/>
</dbReference>
<keyword evidence="1" id="KW-0808">Transferase</keyword>
<dbReference type="PANTHER" id="PTHR12283">
    <property type="entry name" value="GLUTAMINYL-PEPTIDE CYCLOTRANSFERASE"/>
    <property type="match status" value="1"/>
</dbReference>
<dbReference type="Pfam" id="PF04389">
    <property type="entry name" value="Peptidase_M28"/>
    <property type="match status" value="1"/>
</dbReference>
<name>A0ABM8IE41_9BACE</name>
<evidence type="ECO:0000256" key="1">
    <source>
        <dbReference type="ARBA" id="ARBA00022679"/>
    </source>
</evidence>
<dbReference type="InterPro" id="IPR007484">
    <property type="entry name" value="Peptidase_M28"/>
</dbReference>
<organism evidence="5 6">
    <name type="scientific">Bacteroides sedimenti</name>
    <dbReference type="NCBI Taxonomy" id="2136147"/>
    <lineage>
        <taxon>Bacteria</taxon>
        <taxon>Pseudomonadati</taxon>
        <taxon>Bacteroidota</taxon>
        <taxon>Bacteroidia</taxon>
        <taxon>Bacteroidales</taxon>
        <taxon>Bacteroidaceae</taxon>
        <taxon>Bacteroides</taxon>
    </lineage>
</organism>
<dbReference type="Proteomes" id="UP001496674">
    <property type="component" value="Chromosome"/>
</dbReference>
<proteinExistence type="predicted"/>
<dbReference type="PANTHER" id="PTHR12283:SF6">
    <property type="entry name" value="GLUTAMINYL-PEPTIDE CYCLOTRANSFERASE-RELATED"/>
    <property type="match status" value="1"/>
</dbReference>
<keyword evidence="6" id="KW-1185">Reference proteome</keyword>
<evidence type="ECO:0000256" key="2">
    <source>
        <dbReference type="ARBA" id="ARBA00023315"/>
    </source>
</evidence>
<dbReference type="SUPFAM" id="SSF53187">
    <property type="entry name" value="Zn-dependent exopeptidases"/>
    <property type="match status" value="1"/>
</dbReference>
<evidence type="ECO:0000259" key="4">
    <source>
        <dbReference type="Pfam" id="PF04389"/>
    </source>
</evidence>
<feature type="chain" id="PRO_5047158613" evidence="3">
    <location>
        <begin position="19"/>
        <end position="329"/>
    </location>
</feature>
<keyword evidence="2" id="KW-0012">Acyltransferase</keyword>
<reference evidence="5 6" key="1">
    <citation type="submission" date="2023-04" db="EMBL/GenBank/DDBJ databases">
        <title>Draft genome sequence of acteroides sedimenti strain YN3PY1.</title>
        <authorList>
            <person name="Yoshida N."/>
        </authorList>
    </citation>
    <scope>NUCLEOTIDE SEQUENCE [LARGE SCALE GENOMIC DNA]</scope>
    <source>
        <strain evidence="5 6">YN3PY1</strain>
    </source>
</reference>